<dbReference type="Proteomes" id="UP000664521">
    <property type="component" value="Unassembled WGS sequence"/>
</dbReference>
<keyword evidence="6" id="KW-1185">Reference proteome</keyword>
<gene>
    <name evidence="5" type="ORF">HETSPECPRED_000962</name>
</gene>
<dbReference type="InterPro" id="IPR036388">
    <property type="entry name" value="WH-like_DNA-bd_sf"/>
</dbReference>
<dbReference type="InterPro" id="IPR029063">
    <property type="entry name" value="SAM-dependent_MTases_sf"/>
</dbReference>
<accession>A0A8H3EVK3</accession>
<name>A0A8H3EVK3_9LECA</name>
<dbReference type="SUPFAM" id="SSF46785">
    <property type="entry name" value="Winged helix' DNA-binding domain"/>
    <property type="match status" value="1"/>
</dbReference>
<proteinExistence type="predicted"/>
<dbReference type="Gene3D" id="1.10.10.10">
    <property type="entry name" value="Winged helix-like DNA-binding domain superfamily/Winged helix DNA-binding domain"/>
    <property type="match status" value="1"/>
</dbReference>
<evidence type="ECO:0000313" key="5">
    <source>
        <dbReference type="EMBL" id="CAF9912528.1"/>
    </source>
</evidence>
<evidence type="ECO:0000313" key="6">
    <source>
        <dbReference type="Proteomes" id="UP000664521"/>
    </source>
</evidence>
<keyword evidence="3" id="KW-0949">S-adenosyl-L-methionine</keyword>
<feature type="domain" description="O-methyltransferase C-terminal" evidence="4">
    <location>
        <begin position="210"/>
        <end position="404"/>
    </location>
</feature>
<evidence type="ECO:0000256" key="1">
    <source>
        <dbReference type="ARBA" id="ARBA00022603"/>
    </source>
</evidence>
<dbReference type="PROSITE" id="PS51683">
    <property type="entry name" value="SAM_OMT_II"/>
    <property type="match status" value="1"/>
</dbReference>
<dbReference type="SUPFAM" id="SSF53335">
    <property type="entry name" value="S-adenosyl-L-methionine-dependent methyltransferases"/>
    <property type="match status" value="1"/>
</dbReference>
<evidence type="ECO:0000256" key="2">
    <source>
        <dbReference type="ARBA" id="ARBA00022679"/>
    </source>
</evidence>
<dbReference type="EMBL" id="CAJPDS010000011">
    <property type="protein sequence ID" value="CAF9912528.1"/>
    <property type="molecule type" value="Genomic_DNA"/>
</dbReference>
<dbReference type="PANTHER" id="PTHR43712:SF5">
    <property type="entry name" value="O-METHYLTRANSFERASE ASQN-RELATED"/>
    <property type="match status" value="1"/>
</dbReference>
<dbReference type="OrthoDB" id="1606438at2759"/>
<protein>
    <recommendedName>
        <fullName evidence="4">O-methyltransferase C-terminal domain-containing protein</fullName>
    </recommendedName>
</protein>
<dbReference type="GO" id="GO:0008171">
    <property type="term" value="F:O-methyltransferase activity"/>
    <property type="evidence" value="ECO:0007669"/>
    <property type="project" value="InterPro"/>
</dbReference>
<keyword evidence="2" id="KW-0808">Transferase</keyword>
<dbReference type="GO" id="GO:0032259">
    <property type="term" value="P:methylation"/>
    <property type="evidence" value="ECO:0007669"/>
    <property type="project" value="UniProtKB-KW"/>
</dbReference>
<keyword evidence="1" id="KW-0489">Methyltransferase</keyword>
<comment type="caution">
    <text evidence="5">The sequence shown here is derived from an EMBL/GenBank/DDBJ whole genome shotgun (WGS) entry which is preliminary data.</text>
</comment>
<dbReference type="Gene3D" id="3.40.50.150">
    <property type="entry name" value="Vaccinia Virus protein VP39"/>
    <property type="match status" value="1"/>
</dbReference>
<dbReference type="AlphaFoldDB" id="A0A8H3EVK3"/>
<organism evidence="5 6">
    <name type="scientific">Heterodermia speciosa</name>
    <dbReference type="NCBI Taxonomy" id="116794"/>
    <lineage>
        <taxon>Eukaryota</taxon>
        <taxon>Fungi</taxon>
        <taxon>Dikarya</taxon>
        <taxon>Ascomycota</taxon>
        <taxon>Pezizomycotina</taxon>
        <taxon>Lecanoromycetes</taxon>
        <taxon>OSLEUM clade</taxon>
        <taxon>Lecanoromycetidae</taxon>
        <taxon>Caliciales</taxon>
        <taxon>Physciaceae</taxon>
        <taxon>Heterodermia</taxon>
    </lineage>
</organism>
<evidence type="ECO:0000256" key="3">
    <source>
        <dbReference type="ARBA" id="ARBA00022691"/>
    </source>
</evidence>
<dbReference type="PANTHER" id="PTHR43712">
    <property type="entry name" value="PUTATIVE (AFU_ORTHOLOGUE AFUA_4G14580)-RELATED"/>
    <property type="match status" value="1"/>
</dbReference>
<dbReference type="InterPro" id="IPR036390">
    <property type="entry name" value="WH_DNA-bd_sf"/>
</dbReference>
<dbReference type="Pfam" id="PF00891">
    <property type="entry name" value="Methyltransf_2"/>
    <property type="match status" value="1"/>
</dbReference>
<sequence length="439" mass="47663">MANLESLALEICSQVSEISKTLAADSTPAPSFEEDSFADFESSRGRADLGLRDARNKLINCAQDIVRLVSGPTDQILTLAYSVTDAANLGTVVRFNIPQAIPNGATMSAESLAAAVGLPVDTLVRVVRFAIGNGIFNEPERGWFGHSATSALMARNPHVRNIALFATHELANILVRLPDGLKLQQELEAEQAPHAAFNVAYPDFADAFDFFQKNSLSNDRYHSYLQGRVNTSRWAVEHLISAWDWPSVGSGTIIDCGGSVGHTCVALAPICPNASFVVQDMSCEALASGKTWIEKEYPALGSRIIFAEHNFFNRQPTSADIFILRHILHDWSDADCLRILQALVPALKDGAKVLISEAVVPEDVATRSGTLDQKQVRNEDALMLAVHNACERDVSGFVRLFKKASPDFQFKGVTGGNGGAFQSLLEFEFRSSAEPVVGK</sequence>
<evidence type="ECO:0000259" key="4">
    <source>
        <dbReference type="Pfam" id="PF00891"/>
    </source>
</evidence>
<dbReference type="InterPro" id="IPR001077">
    <property type="entry name" value="COMT_C"/>
</dbReference>
<dbReference type="InterPro" id="IPR016461">
    <property type="entry name" value="COMT-like"/>
</dbReference>
<reference evidence="5" key="1">
    <citation type="submission" date="2021-03" db="EMBL/GenBank/DDBJ databases">
        <authorList>
            <person name="Tagirdzhanova G."/>
        </authorList>
    </citation>
    <scope>NUCLEOTIDE SEQUENCE</scope>
</reference>